<dbReference type="Proteomes" id="UP001341840">
    <property type="component" value="Unassembled WGS sequence"/>
</dbReference>
<sequence length="158" mass="17204">MALNLIKKHVPAGTPSYDLCIHNCHKNHGSPSPSVKLCVAKCKSLHPPGSSSYDLCVENYANHCIFPGHRPIIHALPNANLTMATGTAAELINDRNIAAAEIETAAKCMLNELGIPLYLGLESLQGTFRINYYKKGVPRPTVQQDHGRMQFTSLTANL</sequence>
<dbReference type="EMBL" id="JASCZI010031133">
    <property type="protein sequence ID" value="MED6126028.1"/>
    <property type="molecule type" value="Genomic_DNA"/>
</dbReference>
<organism evidence="1 2">
    <name type="scientific">Stylosanthes scabra</name>
    <dbReference type="NCBI Taxonomy" id="79078"/>
    <lineage>
        <taxon>Eukaryota</taxon>
        <taxon>Viridiplantae</taxon>
        <taxon>Streptophyta</taxon>
        <taxon>Embryophyta</taxon>
        <taxon>Tracheophyta</taxon>
        <taxon>Spermatophyta</taxon>
        <taxon>Magnoliopsida</taxon>
        <taxon>eudicotyledons</taxon>
        <taxon>Gunneridae</taxon>
        <taxon>Pentapetalae</taxon>
        <taxon>rosids</taxon>
        <taxon>fabids</taxon>
        <taxon>Fabales</taxon>
        <taxon>Fabaceae</taxon>
        <taxon>Papilionoideae</taxon>
        <taxon>50 kb inversion clade</taxon>
        <taxon>dalbergioids sensu lato</taxon>
        <taxon>Dalbergieae</taxon>
        <taxon>Pterocarpus clade</taxon>
        <taxon>Stylosanthes</taxon>
    </lineage>
</organism>
<protein>
    <submittedName>
        <fullName evidence="1">Uncharacterized protein</fullName>
    </submittedName>
</protein>
<comment type="caution">
    <text evidence="1">The sequence shown here is derived from an EMBL/GenBank/DDBJ whole genome shotgun (WGS) entry which is preliminary data.</text>
</comment>
<gene>
    <name evidence="1" type="ORF">PIB30_074433</name>
</gene>
<reference evidence="1 2" key="1">
    <citation type="journal article" date="2023" name="Plants (Basel)">
        <title>Bridging the Gap: Combining Genomics and Transcriptomics Approaches to Understand Stylosanthes scabra, an Orphan Legume from the Brazilian Caatinga.</title>
        <authorList>
            <person name="Ferreira-Neto J.R.C."/>
            <person name="da Silva M.D."/>
            <person name="Binneck E."/>
            <person name="de Melo N.F."/>
            <person name="da Silva R.H."/>
            <person name="de Melo A.L.T.M."/>
            <person name="Pandolfi V."/>
            <person name="Bustamante F.O."/>
            <person name="Brasileiro-Vidal A.C."/>
            <person name="Benko-Iseppon A.M."/>
        </authorList>
    </citation>
    <scope>NUCLEOTIDE SEQUENCE [LARGE SCALE GENOMIC DNA]</scope>
    <source>
        <tissue evidence="1">Leaves</tissue>
    </source>
</reference>
<name>A0ABU6RPI3_9FABA</name>
<evidence type="ECO:0000313" key="2">
    <source>
        <dbReference type="Proteomes" id="UP001341840"/>
    </source>
</evidence>
<keyword evidence="2" id="KW-1185">Reference proteome</keyword>
<evidence type="ECO:0000313" key="1">
    <source>
        <dbReference type="EMBL" id="MED6126028.1"/>
    </source>
</evidence>
<proteinExistence type="predicted"/>
<accession>A0ABU6RPI3</accession>